<proteinExistence type="predicted"/>
<dbReference type="EMBL" id="JAGYPE010000003">
    <property type="protein sequence ID" value="MBS4183469.1"/>
    <property type="molecule type" value="Genomic_DNA"/>
</dbReference>
<feature type="compositionally biased region" description="Basic and acidic residues" evidence="1">
    <location>
        <begin position="171"/>
        <end position="181"/>
    </location>
</feature>
<name>A0A942T028_9BACI</name>
<feature type="domain" description="DUF3071" evidence="2">
    <location>
        <begin position="1"/>
        <end position="159"/>
    </location>
</feature>
<evidence type="ECO:0000259" key="2">
    <source>
        <dbReference type="Pfam" id="PF11268"/>
    </source>
</evidence>
<organism evidence="3">
    <name type="scientific">Neobacillus citreus</name>
    <dbReference type="NCBI Taxonomy" id="2833578"/>
    <lineage>
        <taxon>Bacteria</taxon>
        <taxon>Bacillati</taxon>
        <taxon>Bacillota</taxon>
        <taxon>Bacilli</taxon>
        <taxon>Bacillales</taxon>
        <taxon>Bacillaceae</taxon>
        <taxon>Neobacillus</taxon>
    </lineage>
</organism>
<accession>A0A942T028</accession>
<protein>
    <submittedName>
        <fullName evidence="3">DUF3071 domain-containing protein</fullName>
    </submittedName>
</protein>
<feature type="compositionally biased region" description="Basic and acidic residues" evidence="1">
    <location>
        <begin position="189"/>
        <end position="202"/>
    </location>
</feature>
<sequence length="344" mass="37510">MQDVRVIGVESGALLLATDGGTEFRLPVTASLPGQVRQANPDSGPVKRVSPKDVQARIRSGAEAADVAAALDVDVEYVRRFEGPVLAERAFILDAARRVPVTPVDDESPDTFGEAITAKLEAGDASGVEWASWKHVENGWQVRVRYTAAEVEHDAQWRFDPKTSTLVPDNGDAHRLSHTDDEGIAPRLRAVESEPHDHDGTRFDSGAFRVDEPDEDGTEPELADRAPLRAPLPRIGVAAVEERAPGNETADLLEALRRRRGEREAASFGEQQDEQRGGSVSVVDIPLQGFEDDEPARDTAPQPSDARPASAPEAEGQGERRKRNRRSMPSWDEIVFGTRPDDLA</sequence>
<gene>
    <name evidence="3" type="ORF">KHB02_18930</name>
</gene>
<feature type="region of interest" description="Disordered" evidence="1">
    <location>
        <begin position="162"/>
        <end position="230"/>
    </location>
</feature>
<dbReference type="Pfam" id="PF11268">
    <property type="entry name" value="DUF3071"/>
    <property type="match status" value="1"/>
</dbReference>
<evidence type="ECO:0000313" key="3">
    <source>
        <dbReference type="EMBL" id="MBS4183469.1"/>
    </source>
</evidence>
<reference evidence="3" key="1">
    <citation type="submission" date="2021-05" db="EMBL/GenBank/DDBJ databases">
        <title>Novel Bacillus species.</title>
        <authorList>
            <person name="Liu G."/>
        </authorList>
    </citation>
    <scope>NUCLEOTIDE SEQUENCE</scope>
    <source>
        <strain evidence="3">FJAT-50051</strain>
    </source>
</reference>
<dbReference type="InterPro" id="IPR047682">
    <property type="entry name" value="SepH-like"/>
</dbReference>
<comment type="caution">
    <text evidence="3">The sequence shown here is derived from an EMBL/GenBank/DDBJ whole genome shotgun (WGS) entry which is preliminary data.</text>
</comment>
<feature type="compositionally biased region" description="Acidic residues" evidence="1">
    <location>
        <begin position="212"/>
        <end position="221"/>
    </location>
</feature>
<feature type="region of interest" description="Disordered" evidence="1">
    <location>
        <begin position="263"/>
        <end position="344"/>
    </location>
</feature>
<dbReference type="AlphaFoldDB" id="A0A942T028"/>
<dbReference type="NCBIfam" id="NF040712">
    <property type="entry name" value="SepH"/>
    <property type="match status" value="1"/>
</dbReference>
<dbReference type="InterPro" id="IPR021421">
    <property type="entry name" value="DUF3071"/>
</dbReference>
<evidence type="ECO:0000256" key="1">
    <source>
        <dbReference type="SAM" id="MobiDB-lite"/>
    </source>
</evidence>